<dbReference type="FunFam" id="3.10.450.50:FF:000015">
    <property type="entry name" value="Ras GTPase-activating protein-binding protein 2"/>
    <property type="match status" value="1"/>
</dbReference>
<dbReference type="PANTHER" id="PTHR10693:SF20">
    <property type="entry name" value="AT27578P"/>
    <property type="match status" value="1"/>
</dbReference>
<proteinExistence type="evidence at transcript level"/>
<evidence type="ECO:0000256" key="2">
    <source>
        <dbReference type="ARBA" id="ARBA00022884"/>
    </source>
</evidence>
<comment type="subcellular location">
    <subcellularLocation>
        <location evidence="1">Cytoplasm</location>
        <location evidence="1">Stress granule</location>
    </subcellularLocation>
</comment>
<dbReference type="AlphaFoldDB" id="A0A023GFH1"/>
<dbReference type="GO" id="GO:0003729">
    <property type="term" value="F:mRNA binding"/>
    <property type="evidence" value="ECO:0007669"/>
    <property type="project" value="TreeGrafter"/>
</dbReference>
<name>A0A023GFH1_AMBTT</name>
<dbReference type="Pfam" id="PF00076">
    <property type="entry name" value="RRM_1"/>
    <property type="match status" value="1"/>
</dbReference>
<dbReference type="SUPFAM" id="SSF54928">
    <property type="entry name" value="RNA-binding domain, RBD"/>
    <property type="match status" value="1"/>
</dbReference>
<dbReference type="PROSITE" id="PS50177">
    <property type="entry name" value="NTF2_DOMAIN"/>
    <property type="match status" value="1"/>
</dbReference>
<feature type="domain" description="NTF2" evidence="6">
    <location>
        <begin position="11"/>
        <end position="127"/>
    </location>
</feature>
<dbReference type="InterPro" id="IPR035979">
    <property type="entry name" value="RBD_domain_sf"/>
</dbReference>
<evidence type="ECO:0000256" key="1">
    <source>
        <dbReference type="ARBA" id="ARBA00004210"/>
    </source>
</evidence>
<reference evidence="7" key="1">
    <citation type="submission" date="2014-03" db="EMBL/GenBank/DDBJ databases">
        <title>The sialotranscriptome of Amblyomma triste, Amblyomma parvum and Amblyomma cajennense ticks, uncovered by 454-based RNA-seq.</title>
        <authorList>
            <person name="Garcia G.R."/>
            <person name="Gardinassi L.G."/>
            <person name="Ribeiro J.M."/>
            <person name="Anatriello E."/>
            <person name="Ferreira B.R."/>
            <person name="Moreira H.N."/>
            <person name="Mafra C."/>
            <person name="Olegario M.M."/>
            <person name="Szabo P.J."/>
            <person name="Miranda-Santos I.K."/>
            <person name="Maruyama S.R."/>
        </authorList>
    </citation>
    <scope>NUCLEOTIDE SEQUENCE</scope>
    <source>
        <strain evidence="7">Mato Grasso do Sul</strain>
        <tissue evidence="7">Salivary glands</tissue>
    </source>
</reference>
<dbReference type="InterPro" id="IPR039539">
    <property type="entry name" value="Ras_GTPase_bind_prot"/>
</dbReference>
<dbReference type="SMART" id="SM00360">
    <property type="entry name" value="RRM"/>
    <property type="match status" value="1"/>
</dbReference>
<evidence type="ECO:0000256" key="3">
    <source>
        <dbReference type="PROSITE-ProRule" id="PRU00176"/>
    </source>
</evidence>
<dbReference type="InterPro" id="IPR012677">
    <property type="entry name" value="Nucleotide-bd_a/b_plait_sf"/>
</dbReference>
<dbReference type="GO" id="GO:1990904">
    <property type="term" value="C:ribonucleoprotein complex"/>
    <property type="evidence" value="ECO:0007669"/>
    <property type="project" value="TreeGrafter"/>
</dbReference>
<dbReference type="CDD" id="cd00780">
    <property type="entry name" value="NTF2"/>
    <property type="match status" value="1"/>
</dbReference>
<keyword evidence="2 3" id="KW-0694">RNA-binding</keyword>
<dbReference type="Pfam" id="PF02136">
    <property type="entry name" value="NTF2"/>
    <property type="match status" value="1"/>
</dbReference>
<dbReference type="EMBL" id="GBBM01003705">
    <property type="protein sequence ID" value="JAC31713.1"/>
    <property type="molecule type" value="mRNA"/>
</dbReference>
<dbReference type="Gene3D" id="3.30.70.330">
    <property type="match status" value="1"/>
</dbReference>
<sequence>MVMETPTALHIGREFVRQYYTVLNKTPLHLHRFYSQDSSFVHGGPEKQECVMGQQEIHQRIMQLNFRDCHAKIKQVDSLTTLGEGVVIQVTGELSNAGQPMRRFMQTFVLAPQQPLKYYVRNDIFRYQDEVFTEEEEEEEGTLNAQQAQEEAPEQLMAHHQSAHADVAQQHSAEATTALVNEAPLPPRGEQLGNGGASPSNSVTSGSGRPAYFESQVMRNGTAHLVSESEVSSQASLASGSPPEPPSSAPTAPTTNTMNWKDEEAPAPPAAPQVNHQAPPETKTYANMVSKNSAPLSSSGFTPLSPAAPFGGTPTSGAGHGPSGAGHPGSRFGGDHHMAGGMPARPDQRGGPRPQQQARTQRSSLTPAPKRTEGGRNDAVLSGGDDGPAPPPLRSGTKPQYPDNQQVFVGNLPHTITEEQVRECFEQFGRVLEFRINSKTTGKMTTGGKAVPNCGFVIFENPEAVQALLQRVAAEPIFINNTRVNVEEKKTKQKLATEGRGGSFSSGSSRGGAASGLMQRGPPGGRANGAGGRGGAYPRGGGRNPPGGGLGIRHN</sequence>
<feature type="compositionally biased region" description="Polar residues" evidence="4">
    <location>
        <begin position="284"/>
        <end position="302"/>
    </location>
</feature>
<dbReference type="SUPFAM" id="SSF54427">
    <property type="entry name" value="NTF2-like"/>
    <property type="match status" value="1"/>
</dbReference>
<feature type="compositionally biased region" description="Gly residues" evidence="4">
    <location>
        <begin position="318"/>
        <end position="327"/>
    </location>
</feature>
<feature type="compositionally biased region" description="Gly residues" evidence="4">
    <location>
        <begin position="522"/>
        <end position="555"/>
    </location>
</feature>
<dbReference type="PANTHER" id="PTHR10693">
    <property type="entry name" value="RAS GTPASE-ACTIVATING PROTEIN-BINDING PROTEIN"/>
    <property type="match status" value="1"/>
</dbReference>
<protein>
    <submittedName>
        <fullName evidence="7">Putative rasgap sh3 binding protein rasputin</fullName>
    </submittedName>
</protein>
<dbReference type="InterPro" id="IPR002075">
    <property type="entry name" value="NTF2_dom"/>
</dbReference>
<feature type="region of interest" description="Disordered" evidence="4">
    <location>
        <begin position="226"/>
        <end position="406"/>
    </location>
</feature>
<dbReference type="InterPro" id="IPR032710">
    <property type="entry name" value="NTF2-like_dom_sf"/>
</dbReference>
<evidence type="ECO:0000256" key="4">
    <source>
        <dbReference type="SAM" id="MobiDB-lite"/>
    </source>
</evidence>
<feature type="compositionally biased region" description="Polar residues" evidence="4">
    <location>
        <begin position="197"/>
        <end position="207"/>
    </location>
</feature>
<accession>A0A023GFH1</accession>
<feature type="compositionally biased region" description="Polar residues" evidence="4">
    <location>
        <begin position="169"/>
        <end position="179"/>
    </location>
</feature>
<feature type="domain" description="RRM" evidence="5">
    <location>
        <begin position="405"/>
        <end position="491"/>
    </location>
</feature>
<evidence type="ECO:0000259" key="6">
    <source>
        <dbReference type="PROSITE" id="PS50177"/>
    </source>
</evidence>
<dbReference type="InterPro" id="IPR018222">
    <property type="entry name" value="Nuclear_transport_factor_2_euk"/>
</dbReference>
<organism evidence="7">
    <name type="scientific">Amblyomma triste</name>
    <name type="common">Neotropical tick</name>
    <dbReference type="NCBI Taxonomy" id="251400"/>
    <lineage>
        <taxon>Eukaryota</taxon>
        <taxon>Metazoa</taxon>
        <taxon>Ecdysozoa</taxon>
        <taxon>Arthropoda</taxon>
        <taxon>Chelicerata</taxon>
        <taxon>Arachnida</taxon>
        <taxon>Acari</taxon>
        <taxon>Parasitiformes</taxon>
        <taxon>Ixodida</taxon>
        <taxon>Ixodoidea</taxon>
        <taxon>Ixodidae</taxon>
        <taxon>Amblyomminae</taxon>
        <taxon>Amblyomma</taxon>
    </lineage>
</organism>
<dbReference type="GO" id="GO:0010494">
    <property type="term" value="C:cytoplasmic stress granule"/>
    <property type="evidence" value="ECO:0007669"/>
    <property type="project" value="UniProtKB-SubCell"/>
</dbReference>
<dbReference type="Gene3D" id="3.10.450.50">
    <property type="match status" value="1"/>
</dbReference>
<dbReference type="InterPro" id="IPR000504">
    <property type="entry name" value="RRM_dom"/>
</dbReference>
<evidence type="ECO:0000313" key="7">
    <source>
        <dbReference type="EMBL" id="JAC31713.1"/>
    </source>
</evidence>
<feature type="region of interest" description="Disordered" evidence="4">
    <location>
        <begin position="133"/>
        <end position="210"/>
    </location>
</feature>
<feature type="compositionally biased region" description="Low complexity" evidence="4">
    <location>
        <begin position="343"/>
        <end position="362"/>
    </location>
</feature>
<dbReference type="PROSITE" id="PS50102">
    <property type="entry name" value="RRM"/>
    <property type="match status" value="1"/>
</dbReference>
<dbReference type="GO" id="GO:0005829">
    <property type="term" value="C:cytosol"/>
    <property type="evidence" value="ECO:0007669"/>
    <property type="project" value="TreeGrafter"/>
</dbReference>
<feature type="compositionally biased region" description="Gly residues" evidence="4">
    <location>
        <begin position="499"/>
        <end position="514"/>
    </location>
</feature>
<feature type="region of interest" description="Disordered" evidence="4">
    <location>
        <begin position="487"/>
        <end position="555"/>
    </location>
</feature>
<evidence type="ECO:0000259" key="5">
    <source>
        <dbReference type="PROSITE" id="PS50102"/>
    </source>
</evidence>